<evidence type="ECO:0000259" key="1">
    <source>
        <dbReference type="Pfam" id="PF00535"/>
    </source>
</evidence>
<dbReference type="CDD" id="cd00761">
    <property type="entry name" value="Glyco_tranf_GTA_type"/>
    <property type="match status" value="1"/>
</dbReference>
<dbReference type="InterPro" id="IPR001173">
    <property type="entry name" value="Glyco_trans_2-like"/>
</dbReference>
<dbReference type="GO" id="GO:0044010">
    <property type="term" value="P:single-species biofilm formation"/>
    <property type="evidence" value="ECO:0007669"/>
    <property type="project" value="TreeGrafter"/>
</dbReference>
<proteinExistence type="predicted"/>
<name>A0A0P0YS27_KLEPN</name>
<keyword evidence="2" id="KW-0808">Transferase</keyword>
<dbReference type="AlphaFoldDB" id="A0A0P0YS27"/>
<feature type="domain" description="Glycosyltransferase 2-like" evidence="1">
    <location>
        <begin position="5"/>
        <end position="171"/>
    </location>
</feature>
<dbReference type="PANTHER" id="PTHR43685">
    <property type="entry name" value="GLYCOSYLTRANSFERASE"/>
    <property type="match status" value="1"/>
</dbReference>
<dbReference type="RefSeq" id="WP_015958709.1">
    <property type="nucleotide sequence ID" value="NZ_BILO01000001.1"/>
</dbReference>
<gene>
    <name evidence="2" type="primary">rfbN</name>
</gene>
<reference evidence="2" key="2">
    <citation type="journal article" date="2015" name="Sci. Rep.">
        <title>Genetic analysis of capsular polysaccharide synthesis gene clusters in 79 capsular types of Klebsiella spp.</title>
        <authorList>
            <person name="Pan Y.J."/>
            <person name="Lin T.L."/>
            <person name="Chen C.T."/>
            <person name="Chen Y.Y."/>
            <person name="Hsieh P.F."/>
            <person name="Hsu C.R."/>
            <person name="Wu M.C."/>
            <person name="Wang J.T."/>
        </authorList>
    </citation>
    <scope>NUCLEOTIDE SEQUENCE</scope>
    <source>
        <strain evidence="2">MGH 78578</strain>
    </source>
</reference>
<sequence>MKFYIAVPTYNGSSLWEKTVKEIKKHAPKDTFVKVIDSGSTDNTVAIAKAAGFDVDIISSTEFNHGGTRNKIVEQYIGEYDVVIFLTQDAIPLEGFVENIINIFNNPDIVCAYGKQIPHLDANAIAKHARYFNYPDIKYESSKESVTSLGLKSVFMSNSFSAYRLSAFKSLGGFPSNTILCEDMYFAAKALLGGYKSAYVPSAIVRHSHNYSPLEEFKRYFDIGVFHQDEPWIRAQFGGATGEGKRFILSEFSYLLKNGFLWIPQACINNIMKFVGYKLGGHYKKLPLEMRRKISMHKRFWK</sequence>
<organism evidence="2">
    <name type="scientific">Klebsiella pneumoniae</name>
    <dbReference type="NCBI Taxonomy" id="573"/>
    <lineage>
        <taxon>Bacteria</taxon>
        <taxon>Pseudomonadati</taxon>
        <taxon>Pseudomonadota</taxon>
        <taxon>Gammaproteobacteria</taxon>
        <taxon>Enterobacterales</taxon>
        <taxon>Enterobacteriaceae</taxon>
        <taxon>Klebsiella/Raoultella group</taxon>
        <taxon>Klebsiella</taxon>
        <taxon>Klebsiella pneumoniae complex</taxon>
    </lineage>
</organism>
<dbReference type="Gene3D" id="3.90.550.10">
    <property type="entry name" value="Spore Coat Polysaccharide Biosynthesis Protein SpsA, Chain A"/>
    <property type="match status" value="1"/>
</dbReference>
<accession>A0A0P0YS27</accession>
<protein>
    <submittedName>
        <fullName evidence="2">Rhamnosyl transferase</fullName>
    </submittedName>
</protein>
<dbReference type="Pfam" id="PF00535">
    <property type="entry name" value="Glycos_transf_2"/>
    <property type="match status" value="1"/>
</dbReference>
<dbReference type="SUPFAM" id="SSF53448">
    <property type="entry name" value="Nucleotide-diphospho-sugar transferases"/>
    <property type="match status" value="1"/>
</dbReference>
<dbReference type="InterPro" id="IPR050834">
    <property type="entry name" value="Glycosyltransf_2"/>
</dbReference>
<dbReference type="InterPro" id="IPR029044">
    <property type="entry name" value="Nucleotide-diphossugar_trans"/>
</dbReference>
<dbReference type="PANTHER" id="PTHR43685:SF13">
    <property type="entry name" value="O ANTIGEN BIOSYNTHESIS RHAMNOSYLTRANSFERASE RFBN"/>
    <property type="match status" value="1"/>
</dbReference>
<dbReference type="EMBL" id="AB924589">
    <property type="protein sequence ID" value="BAT23965.1"/>
    <property type="molecule type" value="Genomic_DNA"/>
</dbReference>
<evidence type="ECO:0000313" key="2">
    <source>
        <dbReference type="EMBL" id="BAT23965.1"/>
    </source>
</evidence>
<reference evidence="2" key="1">
    <citation type="submission" date="2014-04" db="EMBL/GenBank/DDBJ databases">
        <authorList>
            <person name="Harrison E."/>
        </authorList>
    </citation>
    <scope>NUCLEOTIDE SEQUENCE</scope>
    <source>
        <strain evidence="2">MGH 78578</strain>
    </source>
</reference>
<dbReference type="GO" id="GO:0016740">
    <property type="term" value="F:transferase activity"/>
    <property type="evidence" value="ECO:0007669"/>
    <property type="project" value="UniProtKB-KW"/>
</dbReference>